<feature type="compositionally biased region" description="Basic residues" evidence="1">
    <location>
        <begin position="681"/>
        <end position="690"/>
    </location>
</feature>
<name>A0AAN6Y839_9PEZI</name>
<reference evidence="2" key="1">
    <citation type="journal article" date="2023" name="Mol. Phylogenet. Evol.">
        <title>Genome-scale phylogeny and comparative genomics of the fungal order Sordariales.</title>
        <authorList>
            <person name="Hensen N."/>
            <person name="Bonometti L."/>
            <person name="Westerberg I."/>
            <person name="Brannstrom I.O."/>
            <person name="Guillou S."/>
            <person name="Cros-Aarteil S."/>
            <person name="Calhoun S."/>
            <person name="Haridas S."/>
            <person name="Kuo A."/>
            <person name="Mondo S."/>
            <person name="Pangilinan J."/>
            <person name="Riley R."/>
            <person name="LaButti K."/>
            <person name="Andreopoulos B."/>
            <person name="Lipzen A."/>
            <person name="Chen C."/>
            <person name="Yan M."/>
            <person name="Daum C."/>
            <person name="Ng V."/>
            <person name="Clum A."/>
            <person name="Steindorff A."/>
            <person name="Ohm R.A."/>
            <person name="Martin F."/>
            <person name="Silar P."/>
            <person name="Natvig D.O."/>
            <person name="Lalanne C."/>
            <person name="Gautier V."/>
            <person name="Ament-Velasquez S.L."/>
            <person name="Kruys A."/>
            <person name="Hutchinson M.I."/>
            <person name="Powell A.J."/>
            <person name="Barry K."/>
            <person name="Miller A.N."/>
            <person name="Grigoriev I.V."/>
            <person name="Debuchy R."/>
            <person name="Gladieux P."/>
            <person name="Hiltunen Thoren M."/>
            <person name="Johannesson H."/>
        </authorList>
    </citation>
    <scope>NUCLEOTIDE SEQUENCE</scope>
    <source>
        <strain evidence="2">PSN293</strain>
    </source>
</reference>
<organism evidence="2 3">
    <name type="scientific">Rhypophila decipiens</name>
    <dbReference type="NCBI Taxonomy" id="261697"/>
    <lineage>
        <taxon>Eukaryota</taxon>
        <taxon>Fungi</taxon>
        <taxon>Dikarya</taxon>
        <taxon>Ascomycota</taxon>
        <taxon>Pezizomycotina</taxon>
        <taxon>Sordariomycetes</taxon>
        <taxon>Sordariomycetidae</taxon>
        <taxon>Sordariales</taxon>
        <taxon>Naviculisporaceae</taxon>
        <taxon>Rhypophila</taxon>
    </lineage>
</organism>
<protein>
    <submittedName>
        <fullName evidence="2">Uncharacterized protein</fullName>
    </submittedName>
</protein>
<comment type="caution">
    <text evidence="2">The sequence shown here is derived from an EMBL/GenBank/DDBJ whole genome shotgun (WGS) entry which is preliminary data.</text>
</comment>
<dbReference type="Proteomes" id="UP001301769">
    <property type="component" value="Unassembled WGS sequence"/>
</dbReference>
<proteinExistence type="predicted"/>
<gene>
    <name evidence="2" type="ORF">QBC37DRAFT_316936</name>
</gene>
<accession>A0AAN6Y839</accession>
<evidence type="ECO:0000313" key="2">
    <source>
        <dbReference type="EMBL" id="KAK4213076.1"/>
    </source>
</evidence>
<feature type="region of interest" description="Disordered" evidence="1">
    <location>
        <begin position="666"/>
        <end position="713"/>
    </location>
</feature>
<sequence length="713" mass="79944">MGGSKEIAAPKASGKVDSYSDLPWIPRNRNWRFIMCFQGKWQDLPVEVLEEMANFNYNTLRPHPVDPAFFFDIVKIRKLVDKAMAQVVRAASKTLSRLDESSTYHGLQPEGSQTGRQIPLSPQMQLKMREAAVEDLAKAYRLDEIACSVAAMKQASSLDEVASQVLRRQPKNLDALYVHFFHEKIPSRRMAQFTDLTPLNTVIDGWLHHPEPWRTRGVVKTHKNDDEGALEDLKRAIALHDGRPRLRHDHASQQPNTGEQEDFNLKEDDQPSSLGAQLLFHKARAQLTIAVGIVNAALPPAKHVGTSQESLPIEARAEGELPEMSEAEIEAQEKMAEAQKLVKKHAKSAIRDFLAFLSHFDYTPDLPFDYGDQLYTKASSLLKKGRKAPRGQWWAPTKHRIYKVNELFNASPVNLPPSRTLEELGEMALSGEHPPTFECLTFHPLLNEALHSLLLCHCLVQTSRKELYRHAHMVVRLTRLNDGFMVGHRVRVFQQPNPSHARRDWYEVVRQTKNWIELETDNWEDLIHMSTMDDPSPPNDATNAIQLREAAANLKLGGEPQMMAGTGKTEKDAEYERRQILSNAAYEAAKDERVTDDESYKVAFRAHVLRGIEDSASGGSSFVDAAAAVATRRTEEGESPDLDIRAKYWPIGSDRAQAIIRWILEGPLPPGVHTGPDGVPKKTRKRKPAGAHKASSGATPAARPEGDKASILV</sequence>
<feature type="region of interest" description="Disordered" evidence="1">
    <location>
        <begin position="241"/>
        <end position="269"/>
    </location>
</feature>
<feature type="compositionally biased region" description="Basic and acidic residues" evidence="1">
    <location>
        <begin position="704"/>
        <end position="713"/>
    </location>
</feature>
<keyword evidence="3" id="KW-1185">Reference proteome</keyword>
<reference evidence="2" key="2">
    <citation type="submission" date="2023-05" db="EMBL/GenBank/DDBJ databases">
        <authorList>
            <consortium name="Lawrence Berkeley National Laboratory"/>
            <person name="Steindorff A."/>
            <person name="Hensen N."/>
            <person name="Bonometti L."/>
            <person name="Westerberg I."/>
            <person name="Brannstrom I.O."/>
            <person name="Guillou S."/>
            <person name="Cros-Aarteil S."/>
            <person name="Calhoun S."/>
            <person name="Haridas S."/>
            <person name="Kuo A."/>
            <person name="Mondo S."/>
            <person name="Pangilinan J."/>
            <person name="Riley R."/>
            <person name="Labutti K."/>
            <person name="Andreopoulos B."/>
            <person name="Lipzen A."/>
            <person name="Chen C."/>
            <person name="Yanf M."/>
            <person name="Daum C."/>
            <person name="Ng V."/>
            <person name="Clum A."/>
            <person name="Ohm R."/>
            <person name="Martin F."/>
            <person name="Silar P."/>
            <person name="Natvig D."/>
            <person name="Lalanne C."/>
            <person name="Gautier V."/>
            <person name="Ament-Velasquez S.L."/>
            <person name="Kruys A."/>
            <person name="Hutchinson M.I."/>
            <person name="Powell A.J."/>
            <person name="Barry K."/>
            <person name="Miller A.N."/>
            <person name="Grigoriev I.V."/>
            <person name="Debuchy R."/>
            <person name="Gladieux P."/>
            <person name="Thoren M.H."/>
            <person name="Johannesson H."/>
        </authorList>
    </citation>
    <scope>NUCLEOTIDE SEQUENCE</scope>
    <source>
        <strain evidence="2">PSN293</strain>
    </source>
</reference>
<dbReference type="EMBL" id="MU858115">
    <property type="protein sequence ID" value="KAK4213076.1"/>
    <property type="molecule type" value="Genomic_DNA"/>
</dbReference>
<evidence type="ECO:0000313" key="3">
    <source>
        <dbReference type="Proteomes" id="UP001301769"/>
    </source>
</evidence>
<dbReference type="AlphaFoldDB" id="A0AAN6Y839"/>
<evidence type="ECO:0000256" key="1">
    <source>
        <dbReference type="SAM" id="MobiDB-lite"/>
    </source>
</evidence>